<feature type="compositionally biased region" description="Polar residues" evidence="14">
    <location>
        <begin position="319"/>
        <end position="334"/>
    </location>
</feature>
<feature type="compositionally biased region" description="Basic and acidic residues" evidence="14">
    <location>
        <begin position="451"/>
        <end position="469"/>
    </location>
</feature>
<feature type="compositionally biased region" description="Basic and acidic residues" evidence="14">
    <location>
        <begin position="567"/>
        <end position="578"/>
    </location>
</feature>
<dbReference type="PROSITE" id="PS50011">
    <property type="entry name" value="PROTEIN_KINASE_DOM"/>
    <property type="match status" value="1"/>
</dbReference>
<dbReference type="Gene3D" id="1.10.510.10">
    <property type="entry name" value="Transferase(Phosphotransferase) domain 1"/>
    <property type="match status" value="1"/>
</dbReference>
<feature type="compositionally biased region" description="Low complexity" evidence="14">
    <location>
        <begin position="1122"/>
        <end position="1156"/>
    </location>
</feature>
<feature type="compositionally biased region" description="Basic and acidic residues" evidence="14">
    <location>
        <begin position="888"/>
        <end position="928"/>
    </location>
</feature>
<dbReference type="RefSeq" id="XP_026135907.1">
    <property type="nucleotide sequence ID" value="XM_026280122.1"/>
</dbReference>
<dbReference type="EC" id="2.7.11.1" evidence="2"/>
<feature type="compositionally biased region" description="Basic and acidic residues" evidence="14">
    <location>
        <begin position="1021"/>
        <end position="1040"/>
    </location>
</feature>
<dbReference type="Pfam" id="PF00069">
    <property type="entry name" value="Pkinase"/>
    <property type="match status" value="1"/>
</dbReference>
<dbReference type="PANTHER" id="PTHR11909">
    <property type="entry name" value="CASEIN KINASE-RELATED"/>
    <property type="match status" value="1"/>
</dbReference>
<keyword evidence="7 13" id="KW-0547">Nucleotide-binding</keyword>
<dbReference type="InterPro" id="IPR011009">
    <property type="entry name" value="Kinase-like_dom_sf"/>
</dbReference>
<keyword evidence="9 13" id="KW-0067">ATP-binding</keyword>
<feature type="compositionally biased region" description="Acidic residues" evidence="14">
    <location>
        <begin position="850"/>
        <end position="860"/>
    </location>
</feature>
<dbReference type="InterPro" id="IPR000719">
    <property type="entry name" value="Prot_kinase_dom"/>
</dbReference>
<keyword evidence="6" id="KW-0808">Transferase</keyword>
<keyword evidence="4" id="KW-0723">Serine/threonine-protein kinase</keyword>
<feature type="compositionally biased region" description="Basic and acidic residues" evidence="14">
    <location>
        <begin position="861"/>
        <end position="879"/>
    </location>
</feature>
<comment type="catalytic activity">
    <reaction evidence="10">
        <text>L-threonyl-[protein] + ATP = O-phospho-L-threonyl-[protein] + ADP + H(+)</text>
        <dbReference type="Rhea" id="RHEA:46608"/>
        <dbReference type="Rhea" id="RHEA-COMP:11060"/>
        <dbReference type="Rhea" id="RHEA-COMP:11605"/>
        <dbReference type="ChEBI" id="CHEBI:15378"/>
        <dbReference type="ChEBI" id="CHEBI:30013"/>
        <dbReference type="ChEBI" id="CHEBI:30616"/>
        <dbReference type="ChEBI" id="CHEBI:61977"/>
        <dbReference type="ChEBI" id="CHEBI:456216"/>
        <dbReference type="EC" id="2.7.11.1"/>
    </reaction>
</comment>
<feature type="compositionally biased region" description="Low complexity" evidence="14">
    <location>
        <begin position="638"/>
        <end position="649"/>
    </location>
</feature>
<sequence>MQCVGPGVHVDENMNGAGEQVDILPSNCLVKERWKVLKKIGGGGFGEIYEANDLLTRENVALKVESAQQPKQVLKMEVAVLKKLQGKNHVCKFIGCGRNDKFNYVVMQLQGRNLADLRRSQPRGTFSMSTTLRLGKQILESIDAIHSVGFLHRDIKPSNFAMGQLPSTCRKCYMLDFGLARQYTNTNGEVRPPRTVAGFRGTVRYASVNAHKNKEMGRHDDLWSLFYMLVEFTVGQLPWRKIKDKEQVGQIKERYEHRNLLKHMPAEFHIFYDHVLDLDYFTKPDYQLLMTVFENSMKERVITENEPYDWEKSGIDTALPTSTHTPPQQNTRQTAGIIGVVNVTPVPGELPRESIGDVLQDEHLSNQENAPPALIPSRPSEPPPAPPAGEGWDETDFNRNKLRISISKVTQVAVEDGVEHLVGGRSVSPARGGEEEPQARPPRYRRVNSPESDRLSAAEDRGDAADKRSRLDMLGSPSRHVYSSQPAQMFSLEAGQGERLAGGHNDVSADGDQEAHSNAFIRSVPLAEEEDFDSREWVMIDKETELKDFHPGAEPTTSGTTDEEPEELRPLEDHEERRRKGHVHGGAEAVVRPKTQRGMLIVAEDEGAGPSPAHSPCHSLPHTCPRRSESEPFGHEGPAAVAEPSPSSSQTRLKRVDFVSGVLMFDELREEGPKTGGSTSDGSPRSSEGSPEGAASTLLAPAHRDHDQEEGSRTLVLVSAGNGQVSPGDGQGTLAAMTPQGERPLPDESEPGPLSSFVKSEPRPIIMTTAAVITSSSSSPPFTKVERTFIHIAETTHLNVMMARHRPPGLDELMSTEHVKEMGGKKEERESVTEREQRESEGISSKREEDEGEKEEDEAEEKVNMNDIEKAEALSHDQPETTVIEVEEVSREAKMEGRPDGFAPEVEKQREQEQKERPSETPEQHRDPEVEDEKDMSPPEAESPDRKPLQQRRSRIPVLMSEEETGSDKSSQMSQEQLQRTRKSRQHQLARLVLERKQTHLNRSRSASSHSTTQSTTASEDETHQSDDAARGDRGADGRIRSRIPRPVTPIMGTSDQLGATTLPQTQRSVSFIQYRTNSSINPKIQKSASLHTNIHQQPPKPQLRPSKTLPPRTPSSGPSHSQASRTATRTITRTSALYATRSSSTSPRSHATSRTDSPSPQRIRRQPAANEMQRQPKPPCPSQSKSKPQDSTPKKSKTQPSTSSQMAKKDPIESKTKTR</sequence>
<evidence type="ECO:0000256" key="6">
    <source>
        <dbReference type="ARBA" id="ARBA00022679"/>
    </source>
</evidence>
<dbReference type="AlphaFoldDB" id="A0A6P6QRA1"/>
<evidence type="ECO:0000256" key="14">
    <source>
        <dbReference type="SAM" id="MobiDB-lite"/>
    </source>
</evidence>
<protein>
    <recommendedName>
        <fullName evidence="2">non-specific serine/threonine protein kinase</fullName>
        <ecNumber evidence="2">2.7.11.1</ecNumber>
    </recommendedName>
</protein>
<evidence type="ECO:0000256" key="9">
    <source>
        <dbReference type="ARBA" id="ARBA00022840"/>
    </source>
</evidence>
<dbReference type="GO" id="GO:0015630">
    <property type="term" value="C:microtubule cytoskeleton"/>
    <property type="evidence" value="ECO:0007669"/>
    <property type="project" value="UniProtKB-ARBA"/>
</dbReference>
<proteinExistence type="inferred from homology"/>
<comment type="similarity">
    <text evidence="12">Belongs to the protein kinase superfamily. CK1 Ser/Thr protein kinase family.</text>
</comment>
<dbReference type="OrthoDB" id="5979581at2759"/>
<feature type="region of interest" description="Disordered" evidence="14">
    <location>
        <begin position="546"/>
        <end position="653"/>
    </location>
</feature>
<feature type="region of interest" description="Disordered" evidence="14">
    <location>
        <begin position="312"/>
        <end position="335"/>
    </location>
</feature>
<dbReference type="PROSITE" id="PS00107">
    <property type="entry name" value="PROTEIN_KINASE_ATP"/>
    <property type="match status" value="1"/>
</dbReference>
<comment type="subcellular location">
    <subcellularLocation>
        <location evidence="1">Cytoplasm</location>
    </subcellularLocation>
</comment>
<dbReference type="SUPFAM" id="SSF56112">
    <property type="entry name" value="Protein kinase-like (PK-like)"/>
    <property type="match status" value="1"/>
</dbReference>
<evidence type="ECO:0000256" key="11">
    <source>
        <dbReference type="ARBA" id="ARBA00048679"/>
    </source>
</evidence>
<name>A0A6P6QRA1_CARAU</name>
<organism evidence="16 17">
    <name type="scientific">Carassius auratus</name>
    <name type="common">Goldfish</name>
    <dbReference type="NCBI Taxonomy" id="7957"/>
    <lineage>
        <taxon>Eukaryota</taxon>
        <taxon>Metazoa</taxon>
        <taxon>Chordata</taxon>
        <taxon>Craniata</taxon>
        <taxon>Vertebrata</taxon>
        <taxon>Euteleostomi</taxon>
        <taxon>Actinopterygii</taxon>
        <taxon>Neopterygii</taxon>
        <taxon>Teleostei</taxon>
        <taxon>Ostariophysi</taxon>
        <taxon>Cypriniformes</taxon>
        <taxon>Cyprinidae</taxon>
        <taxon>Cyprininae</taxon>
        <taxon>Carassius</taxon>
    </lineage>
</organism>
<evidence type="ECO:0000256" key="1">
    <source>
        <dbReference type="ARBA" id="ARBA00004496"/>
    </source>
</evidence>
<evidence type="ECO:0000256" key="4">
    <source>
        <dbReference type="ARBA" id="ARBA00022527"/>
    </source>
</evidence>
<feature type="region of interest" description="Disordered" evidence="14">
    <location>
        <begin position="1093"/>
        <end position="1220"/>
    </location>
</feature>
<gene>
    <name evidence="17" type="primary">LOC113113703</name>
</gene>
<evidence type="ECO:0000256" key="10">
    <source>
        <dbReference type="ARBA" id="ARBA00047899"/>
    </source>
</evidence>
<comment type="catalytic activity">
    <reaction evidence="11">
        <text>L-seryl-[protein] + ATP = O-phospho-L-seryl-[protein] + ADP + H(+)</text>
        <dbReference type="Rhea" id="RHEA:17989"/>
        <dbReference type="Rhea" id="RHEA-COMP:9863"/>
        <dbReference type="Rhea" id="RHEA-COMP:11604"/>
        <dbReference type="ChEBI" id="CHEBI:15378"/>
        <dbReference type="ChEBI" id="CHEBI:29999"/>
        <dbReference type="ChEBI" id="CHEBI:30616"/>
        <dbReference type="ChEBI" id="CHEBI:83421"/>
        <dbReference type="ChEBI" id="CHEBI:456216"/>
        <dbReference type="EC" id="2.7.11.1"/>
    </reaction>
</comment>
<keyword evidence="8" id="KW-0418">Kinase</keyword>
<evidence type="ECO:0000313" key="17">
    <source>
        <dbReference type="RefSeq" id="XP_026135907.1"/>
    </source>
</evidence>
<dbReference type="GO" id="GO:0005524">
    <property type="term" value="F:ATP binding"/>
    <property type="evidence" value="ECO:0007669"/>
    <property type="project" value="UniProtKB-UniRule"/>
</dbReference>
<feature type="compositionally biased region" description="Polar residues" evidence="14">
    <location>
        <begin position="1052"/>
        <end position="1063"/>
    </location>
</feature>
<dbReference type="GO" id="GO:0004674">
    <property type="term" value="F:protein serine/threonine kinase activity"/>
    <property type="evidence" value="ECO:0007669"/>
    <property type="project" value="UniProtKB-KW"/>
</dbReference>
<keyword evidence="3" id="KW-0963">Cytoplasm</keyword>
<feature type="compositionally biased region" description="Low complexity" evidence="14">
    <location>
        <begin position="1183"/>
        <end position="1192"/>
    </location>
</feature>
<evidence type="ECO:0000256" key="5">
    <source>
        <dbReference type="ARBA" id="ARBA00022553"/>
    </source>
</evidence>
<evidence type="ECO:0000256" key="12">
    <source>
        <dbReference type="ARBA" id="ARBA00061588"/>
    </source>
</evidence>
<dbReference type="InterPro" id="IPR050235">
    <property type="entry name" value="CK1_Ser-Thr_kinase"/>
</dbReference>
<feature type="compositionally biased region" description="Low complexity" evidence="14">
    <location>
        <begin position="676"/>
        <end position="693"/>
    </location>
</feature>
<feature type="compositionally biased region" description="Basic and acidic residues" evidence="14">
    <location>
        <begin position="815"/>
        <end position="849"/>
    </location>
</feature>
<feature type="region of interest" description="Disordered" evidence="14">
    <location>
        <begin position="720"/>
        <end position="759"/>
    </location>
</feature>
<dbReference type="FunFam" id="1.10.510.10:FF:000167">
    <property type="entry name" value="Tau tubulin kinase 1"/>
    <property type="match status" value="1"/>
</dbReference>
<dbReference type="GO" id="GO:0005737">
    <property type="term" value="C:cytoplasm"/>
    <property type="evidence" value="ECO:0007669"/>
    <property type="project" value="UniProtKB-SubCell"/>
</dbReference>
<feature type="region of interest" description="Disordered" evidence="14">
    <location>
        <begin position="367"/>
        <end position="395"/>
    </location>
</feature>
<evidence type="ECO:0000256" key="2">
    <source>
        <dbReference type="ARBA" id="ARBA00012513"/>
    </source>
</evidence>
<evidence type="ECO:0000313" key="16">
    <source>
        <dbReference type="Proteomes" id="UP000515129"/>
    </source>
</evidence>
<keyword evidence="16" id="KW-1185">Reference proteome</keyword>
<dbReference type="SMART" id="SM00220">
    <property type="entry name" value="S_TKc"/>
    <property type="match status" value="1"/>
</dbReference>
<feature type="compositionally biased region" description="Polar residues" evidence="14">
    <location>
        <begin position="968"/>
        <end position="978"/>
    </location>
</feature>
<accession>A0A6P6QRA1</accession>
<keyword evidence="5" id="KW-0597">Phosphoprotein</keyword>
<dbReference type="Proteomes" id="UP000515129">
    <property type="component" value="Chromosome 14"/>
</dbReference>
<evidence type="ECO:0000256" key="7">
    <source>
        <dbReference type="ARBA" id="ARBA00022741"/>
    </source>
</evidence>
<evidence type="ECO:0000256" key="8">
    <source>
        <dbReference type="ARBA" id="ARBA00022777"/>
    </source>
</evidence>
<feature type="region of interest" description="Disordered" evidence="14">
    <location>
        <begin position="808"/>
        <end position="1063"/>
    </location>
</feature>
<feature type="compositionally biased region" description="Basic and acidic residues" evidence="14">
    <location>
        <begin position="1208"/>
        <end position="1220"/>
    </location>
</feature>
<feature type="region of interest" description="Disordered" evidence="14">
    <location>
        <begin position="421"/>
        <end position="469"/>
    </location>
</feature>
<evidence type="ECO:0000259" key="15">
    <source>
        <dbReference type="PROSITE" id="PS50011"/>
    </source>
</evidence>
<dbReference type="KEGG" id="caua:113113703"/>
<feature type="domain" description="Protein kinase" evidence="15">
    <location>
        <begin position="34"/>
        <end position="297"/>
    </location>
</feature>
<dbReference type="GeneID" id="113113703"/>
<reference evidence="17" key="1">
    <citation type="submission" date="2025-08" db="UniProtKB">
        <authorList>
            <consortium name="RefSeq"/>
        </authorList>
    </citation>
    <scope>IDENTIFICATION</scope>
    <source>
        <strain evidence="17">Wakin</strain>
        <tissue evidence="17">Muscle</tissue>
    </source>
</reference>
<evidence type="ECO:0000256" key="13">
    <source>
        <dbReference type="PROSITE-ProRule" id="PRU10141"/>
    </source>
</evidence>
<feature type="region of interest" description="Disordered" evidence="14">
    <location>
        <begin position="668"/>
        <end position="695"/>
    </location>
</feature>
<evidence type="ECO:0000256" key="3">
    <source>
        <dbReference type="ARBA" id="ARBA00022490"/>
    </source>
</evidence>
<dbReference type="InterPro" id="IPR017441">
    <property type="entry name" value="Protein_kinase_ATP_BS"/>
</dbReference>
<feature type="compositionally biased region" description="Low complexity" evidence="14">
    <location>
        <begin position="1004"/>
        <end position="1018"/>
    </location>
</feature>
<feature type="binding site" evidence="13">
    <location>
        <position position="63"/>
    </location>
    <ligand>
        <name>ATP</name>
        <dbReference type="ChEBI" id="CHEBI:30616"/>
    </ligand>
</feature>
<dbReference type="FunFam" id="3.30.200.20:FF:000358">
    <property type="entry name" value="Tau tubulin kinase 2b"/>
    <property type="match status" value="1"/>
</dbReference>